<dbReference type="EMBL" id="FNGI01000015">
    <property type="protein sequence ID" value="SDM22882.1"/>
    <property type="molecule type" value="Genomic_DNA"/>
</dbReference>
<evidence type="ECO:0000259" key="2">
    <source>
        <dbReference type="Pfam" id="PF04069"/>
    </source>
</evidence>
<dbReference type="GO" id="GO:0022857">
    <property type="term" value="F:transmembrane transporter activity"/>
    <property type="evidence" value="ECO:0007669"/>
    <property type="project" value="InterPro"/>
</dbReference>
<dbReference type="STRING" id="119000.SAMN05661010_03698"/>
<feature type="chain" id="PRO_5011512622" evidence="1">
    <location>
        <begin position="28"/>
        <end position="318"/>
    </location>
</feature>
<feature type="signal peptide" evidence="1">
    <location>
        <begin position="1"/>
        <end position="27"/>
    </location>
</feature>
<dbReference type="GO" id="GO:0043190">
    <property type="term" value="C:ATP-binding cassette (ABC) transporter complex"/>
    <property type="evidence" value="ECO:0007669"/>
    <property type="project" value="InterPro"/>
</dbReference>
<dbReference type="GO" id="GO:0042597">
    <property type="term" value="C:periplasmic space"/>
    <property type="evidence" value="ECO:0007669"/>
    <property type="project" value="InterPro"/>
</dbReference>
<evidence type="ECO:0000256" key="1">
    <source>
        <dbReference type="SAM" id="SignalP"/>
    </source>
</evidence>
<dbReference type="InterPro" id="IPR007210">
    <property type="entry name" value="ABC_Gly_betaine_transp_sub-bd"/>
</dbReference>
<dbReference type="InterPro" id="IPR017783">
    <property type="entry name" value="ABC_choline_sub-bd"/>
</dbReference>
<dbReference type="Proteomes" id="UP000198654">
    <property type="component" value="Unassembled WGS sequence"/>
</dbReference>
<dbReference type="GO" id="GO:0015871">
    <property type="term" value="P:choline transport"/>
    <property type="evidence" value="ECO:0007669"/>
    <property type="project" value="InterPro"/>
</dbReference>
<dbReference type="Gene3D" id="3.40.190.10">
    <property type="entry name" value="Periplasmic binding protein-like II"/>
    <property type="match status" value="1"/>
</dbReference>
<keyword evidence="4" id="KW-1185">Reference proteome</keyword>
<evidence type="ECO:0000313" key="4">
    <source>
        <dbReference type="Proteomes" id="UP000198654"/>
    </source>
</evidence>
<sequence>MLTITGLRSLTAGALCAGLSAIPVAQAASSDQPTLDEVRFGVPPWPGITVKSEVASQILEALGYQTKQNQLAVSVILNALANDDLDVYLAGWYPQEKHMLAPLLAEGSVKELVNNIPEVLTGIAVTDAAWQGGVRSIADLDDHAERFDHRIYGIEAGSGINDAVLKVIEAGRFGLDDWQLQASSSAAMLAQVGQKVERDEWTAFIGWQPHWMNIVYDMHYLEDVDDSGAAELKGHVATVVRADLAERDPDVARLFSQLVVDSEIQSNWVYALSYEQQDVEDIATNWIGSHQDIVATWLEGVEATDGTPGIEAVRAQFE</sequence>
<dbReference type="CDD" id="cd13640">
    <property type="entry name" value="PBP2_ChoX"/>
    <property type="match status" value="1"/>
</dbReference>
<dbReference type="RefSeq" id="WP_245704268.1">
    <property type="nucleotide sequence ID" value="NZ_FNGI01000015.1"/>
</dbReference>
<dbReference type="GO" id="GO:0033265">
    <property type="term" value="F:choline binding"/>
    <property type="evidence" value="ECO:0007669"/>
    <property type="project" value="InterPro"/>
</dbReference>
<keyword evidence="1" id="KW-0732">Signal</keyword>
<name>A0A1G9RHT2_9GAMM</name>
<proteinExistence type="predicted"/>
<gene>
    <name evidence="3" type="ORF">SAMN05661010_03698</name>
</gene>
<organism evidence="3 4">
    <name type="scientific">Modicisalibacter muralis</name>
    <dbReference type="NCBI Taxonomy" id="119000"/>
    <lineage>
        <taxon>Bacteria</taxon>
        <taxon>Pseudomonadati</taxon>
        <taxon>Pseudomonadota</taxon>
        <taxon>Gammaproteobacteria</taxon>
        <taxon>Oceanospirillales</taxon>
        <taxon>Halomonadaceae</taxon>
        <taxon>Modicisalibacter</taxon>
    </lineage>
</organism>
<dbReference type="SUPFAM" id="SSF53850">
    <property type="entry name" value="Periplasmic binding protein-like II"/>
    <property type="match status" value="1"/>
</dbReference>
<protein>
    <submittedName>
        <fullName evidence="3">Glycine betaine/proline transport system substrate-binding protein</fullName>
    </submittedName>
</protein>
<accession>A0A1G9RHT2</accession>
<dbReference type="Gene3D" id="3.40.190.100">
    <property type="entry name" value="Glycine betaine-binding periplasmic protein, domain 2"/>
    <property type="match status" value="1"/>
</dbReference>
<evidence type="ECO:0000313" key="3">
    <source>
        <dbReference type="EMBL" id="SDM22882.1"/>
    </source>
</evidence>
<reference evidence="3 4" key="1">
    <citation type="submission" date="2016-10" db="EMBL/GenBank/DDBJ databases">
        <authorList>
            <person name="de Groot N.N."/>
        </authorList>
    </citation>
    <scope>NUCLEOTIDE SEQUENCE [LARGE SCALE GENOMIC DNA]</scope>
    <source>
        <strain evidence="3 4">DSM 14789</strain>
    </source>
</reference>
<feature type="domain" description="ABC-type glycine betaine transport system substrate-binding" evidence="2">
    <location>
        <begin position="37"/>
        <end position="287"/>
    </location>
</feature>
<dbReference type="Pfam" id="PF04069">
    <property type="entry name" value="OpuAC"/>
    <property type="match status" value="1"/>
</dbReference>
<dbReference type="AlphaFoldDB" id="A0A1G9RHT2"/>